<dbReference type="InterPro" id="IPR012675">
    <property type="entry name" value="Beta-grasp_dom_sf"/>
</dbReference>
<protein>
    <submittedName>
        <fullName evidence="2">DUF4445 domain-containing protein</fullName>
    </submittedName>
</protein>
<organism evidence="2 3">
    <name type="scientific">Candidatus Desulfatibia profunda</name>
    <dbReference type="NCBI Taxonomy" id="2841695"/>
    <lineage>
        <taxon>Bacteria</taxon>
        <taxon>Pseudomonadati</taxon>
        <taxon>Thermodesulfobacteriota</taxon>
        <taxon>Desulfobacteria</taxon>
        <taxon>Desulfobacterales</taxon>
        <taxon>Desulfobacterales incertae sedis</taxon>
        <taxon>Candidatus Desulfatibia</taxon>
    </lineage>
</organism>
<dbReference type="InterPro" id="IPR052911">
    <property type="entry name" value="Corrinoid_activation_enz"/>
</dbReference>
<dbReference type="Proteomes" id="UP000603434">
    <property type="component" value="Unassembled WGS sequence"/>
</dbReference>
<feature type="domain" description="2Fe-2S ferredoxin-type" evidence="1">
    <location>
        <begin position="24"/>
        <end position="115"/>
    </location>
</feature>
<evidence type="ECO:0000259" key="1">
    <source>
        <dbReference type="PROSITE" id="PS51085"/>
    </source>
</evidence>
<dbReference type="InterPro" id="IPR040506">
    <property type="entry name" value="RACo_linker"/>
</dbReference>
<dbReference type="InterPro" id="IPR042259">
    <property type="entry name" value="Raco-like_middle_sf"/>
</dbReference>
<dbReference type="PANTHER" id="PTHR42895">
    <property type="entry name" value="IRON-SULFUR CLUSTER-BINDING PROTEIN-RELATED"/>
    <property type="match status" value="1"/>
</dbReference>
<reference evidence="2 3" key="1">
    <citation type="submission" date="2020-08" db="EMBL/GenBank/DDBJ databases">
        <title>Bridging the membrane lipid divide: bacteria of the FCB group superphylum have the potential to synthesize archaeal ether lipids.</title>
        <authorList>
            <person name="Villanueva L."/>
            <person name="Von Meijenfeldt F.A.B."/>
            <person name="Westbye A.B."/>
            <person name="Yadav S."/>
            <person name="Hopmans E.C."/>
            <person name="Dutilh B.E."/>
            <person name="Sinninghe Damste J.S."/>
        </authorList>
    </citation>
    <scope>NUCLEOTIDE SEQUENCE [LARGE SCALE GENOMIC DNA]</scope>
    <source>
        <strain evidence="2">NIOZ-UU30</strain>
    </source>
</reference>
<dbReference type="Gene3D" id="3.10.20.30">
    <property type="match status" value="1"/>
</dbReference>
<proteinExistence type="predicted"/>
<dbReference type="InterPro" id="IPR036010">
    <property type="entry name" value="2Fe-2S_ferredoxin-like_sf"/>
</dbReference>
<dbReference type="Pfam" id="PF17651">
    <property type="entry name" value="Raco_middle"/>
    <property type="match status" value="1"/>
</dbReference>
<dbReference type="InterPro" id="IPR027980">
    <property type="entry name" value="RACo_C"/>
</dbReference>
<gene>
    <name evidence="2" type="ORF">H8E23_02905</name>
</gene>
<dbReference type="Pfam" id="PF17650">
    <property type="entry name" value="RACo_linker"/>
    <property type="match status" value="1"/>
</dbReference>
<accession>A0A8J6TGB7</accession>
<dbReference type="GO" id="GO:0051536">
    <property type="term" value="F:iron-sulfur cluster binding"/>
    <property type="evidence" value="ECO:0007669"/>
    <property type="project" value="InterPro"/>
</dbReference>
<dbReference type="CDD" id="cd00207">
    <property type="entry name" value="fer2"/>
    <property type="match status" value="1"/>
</dbReference>
<dbReference type="PANTHER" id="PTHR42895:SF2">
    <property type="entry name" value="IRON-SULFUR CLUSTER PROTEIN"/>
    <property type="match status" value="1"/>
</dbReference>
<sequence>MNKPKKKKRSIGTLPTKKYKSRYVRLNVLPDDLWLKVPYGQTVFEALQKSDLNLDSDCGGMGKCGKCKIQVLSSLDKPSKAARDLLSDQEVKQGIRLACRTTMYRDVLIRIGAFDPDQEYYQILKTGERPLFYFDPLIQKRLVALPAETQDIGLSHLDRIKLILGREYRNLSASLHCLRNLPMMLAKTNEHGTAVLHDNQLMAWQRRDELERAYGLVFDLGTTTLVGKLINLNSGIEVAAVSRLNSQVKYGSDVISRLQYIKSNRGGLGKLAKLLVKDLIGITERLLEVEGLRQREIFIAVAAGNTTMQHILLKIDPVSIAGAPFAPVLTDGMVIKAADIGLPLHPAALLYVMPAKSGYIGGDLISMIVASGAAEQDDQMILGLDLGTNGEIFLGNRNRLLTCSAAAGPALEGARISSGMIARTGAIEGVRTEEGQMRYRIIGNIKPKGICGSGLVDLAAVLLHCGIIDPEGLIRRQQADAENMIEKQVVQRDGVCDFIVASGEESFDQRTIYLTQKDVRELQLAKGAVAAGIEILTKEMQIGVNDIDRIYLAGALGNYINPYSAMRIGLIPTVDADKIKSLGNAASTGASMALLSKSYWNKAIDLSRSISYVELSTHPEFNEHFIANLDFPDANLW</sequence>
<comment type="caution">
    <text evidence="2">The sequence shown here is derived from an EMBL/GenBank/DDBJ whole genome shotgun (WGS) entry which is preliminary data.</text>
</comment>
<evidence type="ECO:0000313" key="3">
    <source>
        <dbReference type="Proteomes" id="UP000603434"/>
    </source>
</evidence>
<dbReference type="Pfam" id="PF14574">
    <property type="entry name" value="RACo_C_ter"/>
    <property type="match status" value="1"/>
</dbReference>
<dbReference type="InterPro" id="IPR041414">
    <property type="entry name" value="Raco-like_middle"/>
</dbReference>
<dbReference type="EMBL" id="JACNJH010000083">
    <property type="protein sequence ID" value="MBC8360335.1"/>
    <property type="molecule type" value="Genomic_DNA"/>
</dbReference>
<dbReference type="AlphaFoldDB" id="A0A8J6TGB7"/>
<dbReference type="InterPro" id="IPR001041">
    <property type="entry name" value="2Fe-2S_ferredoxin-type"/>
</dbReference>
<dbReference type="PROSITE" id="PS51085">
    <property type="entry name" value="2FE2S_FER_2"/>
    <property type="match status" value="1"/>
</dbReference>
<dbReference type="Gene3D" id="3.30.420.480">
    <property type="entry name" value="Domain of unknown function (DUF4445)"/>
    <property type="match status" value="1"/>
</dbReference>
<name>A0A8J6TGB7_9BACT</name>
<dbReference type="SUPFAM" id="SSF54292">
    <property type="entry name" value="2Fe-2S ferredoxin-like"/>
    <property type="match status" value="1"/>
</dbReference>
<dbReference type="Pfam" id="PF00111">
    <property type="entry name" value="Fer2"/>
    <property type="match status" value="1"/>
</dbReference>
<evidence type="ECO:0000313" key="2">
    <source>
        <dbReference type="EMBL" id="MBC8360335.1"/>
    </source>
</evidence>